<dbReference type="InterPro" id="IPR011576">
    <property type="entry name" value="Pyridox_Oxase_N"/>
</dbReference>
<accession>A0A939PIR5</accession>
<dbReference type="Pfam" id="PF01243">
    <property type="entry name" value="PNPOx_N"/>
    <property type="match status" value="1"/>
</dbReference>
<dbReference type="InterPro" id="IPR012349">
    <property type="entry name" value="Split_barrel_FMN-bd"/>
</dbReference>
<dbReference type="InterPro" id="IPR052019">
    <property type="entry name" value="F420H2_bilvrd_red/Heme_oxyg"/>
</dbReference>
<dbReference type="Proteomes" id="UP000669179">
    <property type="component" value="Unassembled WGS sequence"/>
</dbReference>
<dbReference type="GO" id="GO:0016627">
    <property type="term" value="F:oxidoreductase activity, acting on the CH-CH group of donors"/>
    <property type="evidence" value="ECO:0007669"/>
    <property type="project" value="TreeGrafter"/>
</dbReference>
<evidence type="ECO:0000313" key="4">
    <source>
        <dbReference type="Proteomes" id="UP000669179"/>
    </source>
</evidence>
<dbReference type="GO" id="GO:0070967">
    <property type="term" value="F:coenzyme F420 binding"/>
    <property type="evidence" value="ECO:0007669"/>
    <property type="project" value="TreeGrafter"/>
</dbReference>
<comment type="caution">
    <text evidence="3">The sequence shown here is derived from an EMBL/GenBank/DDBJ whole genome shotgun (WGS) entry which is preliminary data.</text>
</comment>
<dbReference type="SUPFAM" id="SSF50475">
    <property type="entry name" value="FMN-binding split barrel"/>
    <property type="match status" value="1"/>
</dbReference>
<gene>
    <name evidence="3" type="ORF">J4573_41670</name>
</gene>
<dbReference type="AlphaFoldDB" id="A0A939PIR5"/>
<organism evidence="3 4">
    <name type="scientific">Actinomadura barringtoniae</name>
    <dbReference type="NCBI Taxonomy" id="1427535"/>
    <lineage>
        <taxon>Bacteria</taxon>
        <taxon>Bacillati</taxon>
        <taxon>Actinomycetota</taxon>
        <taxon>Actinomycetes</taxon>
        <taxon>Streptosporangiales</taxon>
        <taxon>Thermomonosporaceae</taxon>
        <taxon>Actinomadura</taxon>
    </lineage>
</organism>
<dbReference type="InterPro" id="IPR019967">
    <property type="entry name" value="F420-dep_enz_PPOX_Rv0121"/>
</dbReference>
<protein>
    <submittedName>
        <fullName evidence="3">TIGR03668 family PPOX class F420-dependent oxidoreductase</fullName>
    </submittedName>
</protein>
<dbReference type="EMBL" id="JAGEOJ010000022">
    <property type="protein sequence ID" value="MBO2453657.1"/>
    <property type="molecule type" value="Genomic_DNA"/>
</dbReference>
<dbReference type="NCBIfam" id="TIGR03668">
    <property type="entry name" value="Rv0121_F420"/>
    <property type="match status" value="1"/>
</dbReference>
<dbReference type="RefSeq" id="WP_208261686.1">
    <property type="nucleotide sequence ID" value="NZ_JAGEOJ010000022.1"/>
</dbReference>
<feature type="domain" description="Pyridoxamine 5'-phosphate oxidase N-terminal" evidence="2">
    <location>
        <begin position="12"/>
        <end position="136"/>
    </location>
</feature>
<dbReference type="PANTHER" id="PTHR35176">
    <property type="entry name" value="HEME OXYGENASE HI_0854-RELATED"/>
    <property type="match status" value="1"/>
</dbReference>
<evidence type="ECO:0000313" key="3">
    <source>
        <dbReference type="EMBL" id="MBO2453657.1"/>
    </source>
</evidence>
<dbReference type="Gene3D" id="2.30.110.10">
    <property type="entry name" value="Electron Transport, Fmn-binding Protein, Chain A"/>
    <property type="match status" value="1"/>
</dbReference>
<proteinExistence type="predicted"/>
<dbReference type="PANTHER" id="PTHR35176:SF2">
    <property type="entry name" value="F420H(2)-DEPENDENT REDUCTASE RV1155"/>
    <property type="match status" value="1"/>
</dbReference>
<reference evidence="3" key="1">
    <citation type="submission" date="2021-03" db="EMBL/GenBank/DDBJ databases">
        <authorList>
            <person name="Kanchanasin P."/>
            <person name="Saeng-In P."/>
            <person name="Phongsopitanun W."/>
            <person name="Yuki M."/>
            <person name="Kudo T."/>
            <person name="Ohkuma M."/>
            <person name="Tanasupawat S."/>
        </authorList>
    </citation>
    <scope>NUCLEOTIDE SEQUENCE</scope>
    <source>
        <strain evidence="3">GKU 128</strain>
    </source>
</reference>
<evidence type="ECO:0000256" key="1">
    <source>
        <dbReference type="ARBA" id="ARBA00023002"/>
    </source>
</evidence>
<dbReference type="GO" id="GO:0005829">
    <property type="term" value="C:cytosol"/>
    <property type="evidence" value="ECO:0007669"/>
    <property type="project" value="TreeGrafter"/>
</dbReference>
<evidence type="ECO:0000259" key="2">
    <source>
        <dbReference type="Pfam" id="PF01243"/>
    </source>
</evidence>
<sequence length="143" mass="16082">MPRLPQDVARRRLMTVQVLRLATVDERGVPHLIPVTFAIDRGTLYTAVDHKPKSSRDLKRLANIRANPHVTLLADHYADDWSALWWVRLDGHARVIDDADEMAAPIGLLADRYAQYREHPPEGPVIAVTIDGWTGWSATAETT</sequence>
<name>A0A939PIR5_9ACTN</name>
<keyword evidence="4" id="KW-1185">Reference proteome</keyword>
<keyword evidence="1" id="KW-0560">Oxidoreductase</keyword>